<dbReference type="Gene3D" id="3.40.50.10740">
    <property type="entry name" value="Class I glutamine amidotransferase-like"/>
    <property type="match status" value="1"/>
</dbReference>
<feature type="domain" description="LD-carboxypeptidase N-terminal" evidence="6">
    <location>
        <begin position="1"/>
        <end position="42"/>
    </location>
</feature>
<dbReference type="EMBL" id="UINC01004041">
    <property type="protein sequence ID" value="SVA11312.1"/>
    <property type="molecule type" value="Genomic_DNA"/>
</dbReference>
<sequence>RVLEYLDAKVIRANAKIFVGSSDITLLLHYLYLHCGLLSFHGPMVAGSFGRAPMKQSREQTKNILMGKPTLLTCRQAKVFSKGIATGKITGGCLTLLCRSLSTSYEVQTRNRILIIEDVNEPLYKLDGMLWQLKAAGKFKGIRGIVFGEMINCKPQKYSDGKFEDILADLFPNPKIPIITHCPVGHGKEIWTLPFETQATLNASAKSL</sequence>
<dbReference type="SUPFAM" id="SSF141986">
    <property type="entry name" value="LD-carboxypeptidase A C-terminal domain-like"/>
    <property type="match status" value="1"/>
</dbReference>
<feature type="non-terminal residue" evidence="8">
    <location>
        <position position="208"/>
    </location>
</feature>
<dbReference type="InterPro" id="IPR003507">
    <property type="entry name" value="S66_fam"/>
</dbReference>
<keyword evidence="4" id="KW-0378">Hydrolase</keyword>
<organism evidence="8">
    <name type="scientific">marine metagenome</name>
    <dbReference type="NCBI Taxonomy" id="408172"/>
    <lineage>
        <taxon>unclassified sequences</taxon>
        <taxon>metagenomes</taxon>
        <taxon>ecological metagenomes</taxon>
    </lineage>
</organism>
<comment type="similarity">
    <text evidence="1">Belongs to the peptidase S66 family.</text>
</comment>
<feature type="domain" description="LD-carboxypeptidase C-terminal" evidence="7">
    <location>
        <begin position="86"/>
        <end position="201"/>
    </location>
</feature>
<dbReference type="PANTHER" id="PTHR30237">
    <property type="entry name" value="MURAMOYLTETRAPEPTIDE CARBOXYPEPTIDASE"/>
    <property type="match status" value="1"/>
</dbReference>
<dbReference type="SUPFAM" id="SSF52317">
    <property type="entry name" value="Class I glutamine amidotransferase-like"/>
    <property type="match status" value="1"/>
</dbReference>
<dbReference type="AlphaFoldDB" id="A0A381T554"/>
<evidence type="ECO:0000259" key="7">
    <source>
        <dbReference type="Pfam" id="PF17676"/>
    </source>
</evidence>
<dbReference type="PANTHER" id="PTHR30237:SF2">
    <property type="entry name" value="MUREIN TETRAPEPTIDE CARBOXYPEPTIDASE"/>
    <property type="match status" value="1"/>
</dbReference>
<keyword evidence="5" id="KW-0720">Serine protease</keyword>
<keyword evidence="3" id="KW-0645">Protease</keyword>
<dbReference type="Pfam" id="PF17676">
    <property type="entry name" value="Peptidase_S66C"/>
    <property type="match status" value="1"/>
</dbReference>
<keyword evidence="2" id="KW-0121">Carboxypeptidase</keyword>
<dbReference type="GO" id="GO:0006508">
    <property type="term" value="P:proteolysis"/>
    <property type="evidence" value="ECO:0007669"/>
    <property type="project" value="UniProtKB-KW"/>
</dbReference>
<dbReference type="InterPro" id="IPR029062">
    <property type="entry name" value="Class_I_gatase-like"/>
</dbReference>
<dbReference type="InterPro" id="IPR040921">
    <property type="entry name" value="Peptidase_S66C"/>
</dbReference>
<evidence type="ECO:0000313" key="8">
    <source>
        <dbReference type="EMBL" id="SVA11312.1"/>
    </source>
</evidence>
<evidence type="ECO:0008006" key="9">
    <source>
        <dbReference type="Google" id="ProtNLM"/>
    </source>
</evidence>
<dbReference type="InterPro" id="IPR027461">
    <property type="entry name" value="Carboxypeptidase_A_C_sf"/>
</dbReference>
<evidence type="ECO:0000256" key="4">
    <source>
        <dbReference type="ARBA" id="ARBA00022801"/>
    </source>
</evidence>
<protein>
    <recommendedName>
        <fullName evidence="9">LD-carboxypeptidase C-terminal domain-containing protein</fullName>
    </recommendedName>
</protein>
<evidence type="ECO:0000256" key="5">
    <source>
        <dbReference type="ARBA" id="ARBA00022825"/>
    </source>
</evidence>
<dbReference type="InterPro" id="IPR040449">
    <property type="entry name" value="Peptidase_S66_N"/>
</dbReference>
<evidence type="ECO:0000256" key="3">
    <source>
        <dbReference type="ARBA" id="ARBA00022670"/>
    </source>
</evidence>
<dbReference type="GO" id="GO:0008236">
    <property type="term" value="F:serine-type peptidase activity"/>
    <property type="evidence" value="ECO:0007669"/>
    <property type="project" value="UniProtKB-KW"/>
</dbReference>
<dbReference type="Gene3D" id="3.50.30.60">
    <property type="entry name" value="LD-carboxypeptidase A C-terminal domain-like"/>
    <property type="match status" value="1"/>
</dbReference>
<dbReference type="Pfam" id="PF02016">
    <property type="entry name" value="Peptidase_S66"/>
    <property type="match status" value="1"/>
</dbReference>
<gene>
    <name evidence="8" type="ORF">METZ01_LOCUS64166</name>
</gene>
<evidence type="ECO:0000259" key="6">
    <source>
        <dbReference type="Pfam" id="PF02016"/>
    </source>
</evidence>
<dbReference type="InterPro" id="IPR027478">
    <property type="entry name" value="LdcA_N"/>
</dbReference>
<reference evidence="8" key="1">
    <citation type="submission" date="2018-05" db="EMBL/GenBank/DDBJ databases">
        <authorList>
            <person name="Lanie J.A."/>
            <person name="Ng W.-L."/>
            <person name="Kazmierczak K.M."/>
            <person name="Andrzejewski T.M."/>
            <person name="Davidsen T.M."/>
            <person name="Wayne K.J."/>
            <person name="Tettelin H."/>
            <person name="Glass J.I."/>
            <person name="Rusch D."/>
            <person name="Podicherti R."/>
            <person name="Tsui H.-C.T."/>
            <person name="Winkler M.E."/>
        </authorList>
    </citation>
    <scope>NUCLEOTIDE SEQUENCE</scope>
</reference>
<dbReference type="CDD" id="cd07025">
    <property type="entry name" value="Peptidase_S66"/>
    <property type="match status" value="1"/>
</dbReference>
<name>A0A381T554_9ZZZZ</name>
<dbReference type="GO" id="GO:0004180">
    <property type="term" value="F:carboxypeptidase activity"/>
    <property type="evidence" value="ECO:0007669"/>
    <property type="project" value="UniProtKB-KW"/>
</dbReference>
<evidence type="ECO:0000256" key="1">
    <source>
        <dbReference type="ARBA" id="ARBA00010233"/>
    </source>
</evidence>
<proteinExistence type="inferred from homology"/>
<feature type="non-terminal residue" evidence="8">
    <location>
        <position position="1"/>
    </location>
</feature>
<accession>A0A381T554</accession>
<evidence type="ECO:0000256" key="2">
    <source>
        <dbReference type="ARBA" id="ARBA00022645"/>
    </source>
</evidence>